<gene>
    <name evidence="1" type="ORF">FHS44_004774</name>
</gene>
<dbReference type="EMBL" id="JACHJP010000005">
    <property type="protein sequence ID" value="MBB4917654.1"/>
    <property type="molecule type" value="Genomic_DNA"/>
</dbReference>
<dbReference type="Proteomes" id="UP000552644">
    <property type="component" value="Unassembled WGS sequence"/>
</dbReference>
<organism evidence="1 2">
    <name type="scientific">Streptosporangium saharense</name>
    <dbReference type="NCBI Taxonomy" id="1706840"/>
    <lineage>
        <taxon>Bacteria</taxon>
        <taxon>Bacillati</taxon>
        <taxon>Actinomycetota</taxon>
        <taxon>Actinomycetes</taxon>
        <taxon>Streptosporangiales</taxon>
        <taxon>Streptosporangiaceae</taxon>
        <taxon>Streptosporangium</taxon>
    </lineage>
</organism>
<name>A0A7W7VPL9_9ACTN</name>
<dbReference type="AlphaFoldDB" id="A0A7W7VPL9"/>
<proteinExistence type="predicted"/>
<reference evidence="1 2" key="1">
    <citation type="submission" date="2020-08" db="EMBL/GenBank/DDBJ databases">
        <title>Genomic Encyclopedia of Type Strains, Phase III (KMG-III): the genomes of soil and plant-associated and newly described type strains.</title>
        <authorList>
            <person name="Whitman W."/>
        </authorList>
    </citation>
    <scope>NUCLEOTIDE SEQUENCE [LARGE SCALE GENOMIC DNA]</scope>
    <source>
        <strain evidence="1 2">CECT 8840</strain>
    </source>
</reference>
<protein>
    <submittedName>
        <fullName evidence="1">Uncharacterized protein</fullName>
    </submittedName>
</protein>
<sequence>MPSGSIFMTPGVLRDLKTESTYDIPHALRNRHPVGSLVTYTLADPRTVGSITRGLAGITIAGNAVDDESGVLIPLSAALRGAYPERTRVRFQGTRDEVNRLEALGLVIGTQERRIDVVDLTESAPADLSDLGVSIEQDAEDKSDFPHNQLYYHVGPETAWTTRIHTCTALAMWSRTAGISYLSHADSSTSPETIAENVTEFFTDVIKAGAVLTTPGELSVILFTAEDTLTGRATSVQSILGALDHLDATHTRAVYEHAKCHIAGPDDAIVVTAGAAPRVLLSYPDHVDYLLTRYAIRGEQNVRGILVEVLKTAEENHEFEPKAYRAAKKARELDDKQLYRLLVALVGYTDEEAKKRWG</sequence>
<accession>A0A7W7VPL9</accession>
<keyword evidence="2" id="KW-1185">Reference proteome</keyword>
<evidence type="ECO:0000313" key="1">
    <source>
        <dbReference type="EMBL" id="MBB4917654.1"/>
    </source>
</evidence>
<evidence type="ECO:0000313" key="2">
    <source>
        <dbReference type="Proteomes" id="UP000552644"/>
    </source>
</evidence>
<dbReference type="RefSeq" id="WP_184718129.1">
    <property type="nucleotide sequence ID" value="NZ_JACHJP010000005.1"/>
</dbReference>
<comment type="caution">
    <text evidence="1">The sequence shown here is derived from an EMBL/GenBank/DDBJ whole genome shotgun (WGS) entry which is preliminary data.</text>
</comment>